<evidence type="ECO:0000313" key="6">
    <source>
        <dbReference type="EMBL" id="KAG1815108.1"/>
    </source>
</evidence>
<feature type="domain" description="Crinkler effector protein N-terminal" evidence="5">
    <location>
        <begin position="29"/>
        <end position="112"/>
    </location>
</feature>
<keyword evidence="3" id="KW-0964">Secreted</keyword>
<dbReference type="InterPro" id="IPR045379">
    <property type="entry name" value="Crinkler_N"/>
</dbReference>
<reference evidence="6" key="1">
    <citation type="journal article" date="2020" name="New Phytol.">
        <title>Comparative genomics reveals dynamic genome evolution in host specialist ectomycorrhizal fungi.</title>
        <authorList>
            <person name="Lofgren L.A."/>
            <person name="Nguyen N.H."/>
            <person name="Vilgalys R."/>
            <person name="Ruytinx J."/>
            <person name="Liao H.L."/>
            <person name="Branco S."/>
            <person name="Kuo A."/>
            <person name="LaButti K."/>
            <person name="Lipzen A."/>
            <person name="Andreopoulos W."/>
            <person name="Pangilinan J."/>
            <person name="Riley R."/>
            <person name="Hundley H."/>
            <person name="Na H."/>
            <person name="Barry K."/>
            <person name="Grigoriev I.V."/>
            <person name="Stajich J.E."/>
            <person name="Kennedy P.G."/>
        </authorList>
    </citation>
    <scope>NUCLEOTIDE SEQUENCE</scope>
    <source>
        <strain evidence="6">MN1</strain>
    </source>
</reference>
<comment type="caution">
    <text evidence="6">The sequence shown here is derived from an EMBL/GenBank/DDBJ whole genome shotgun (WGS) entry which is preliminary data.</text>
</comment>
<evidence type="ECO:0000256" key="2">
    <source>
        <dbReference type="ARBA" id="ARBA00004613"/>
    </source>
</evidence>
<dbReference type="RefSeq" id="XP_041192245.1">
    <property type="nucleotide sequence ID" value="XM_041335855.1"/>
</dbReference>
<keyword evidence="4" id="KW-0732">Signal</keyword>
<dbReference type="GO" id="GO:0005576">
    <property type="term" value="C:extracellular region"/>
    <property type="evidence" value="ECO:0007669"/>
    <property type="project" value="UniProtKB-SubCell"/>
</dbReference>
<evidence type="ECO:0000313" key="7">
    <source>
        <dbReference type="Proteomes" id="UP000807769"/>
    </source>
</evidence>
<dbReference type="AlphaFoldDB" id="A0A9P7EAB1"/>
<feature type="chain" id="PRO_5040410923" description="Crinkler effector protein N-terminal domain-containing protein" evidence="4">
    <location>
        <begin position="37"/>
        <end position="128"/>
    </location>
</feature>
<proteinExistence type="predicted"/>
<gene>
    <name evidence="6" type="ORF">BJ212DRAFT_1359503</name>
</gene>
<dbReference type="Pfam" id="PF20147">
    <property type="entry name" value="Crinkler"/>
    <property type="match status" value="1"/>
</dbReference>
<keyword evidence="7" id="KW-1185">Reference proteome</keyword>
<name>A0A9P7EAB1_9AGAM</name>
<comment type="subcellular location">
    <subcellularLocation>
        <location evidence="1">Host cell</location>
    </subcellularLocation>
    <subcellularLocation>
        <location evidence="2">Secreted</location>
    </subcellularLocation>
</comment>
<evidence type="ECO:0000259" key="5">
    <source>
        <dbReference type="Pfam" id="PF20147"/>
    </source>
</evidence>
<accession>A0A9P7EAB1</accession>
<dbReference type="GeneID" id="64629872"/>
<dbReference type="Proteomes" id="UP000807769">
    <property type="component" value="Unassembled WGS sequence"/>
</dbReference>
<organism evidence="6 7">
    <name type="scientific">Suillus subaureus</name>
    <dbReference type="NCBI Taxonomy" id="48587"/>
    <lineage>
        <taxon>Eukaryota</taxon>
        <taxon>Fungi</taxon>
        <taxon>Dikarya</taxon>
        <taxon>Basidiomycota</taxon>
        <taxon>Agaricomycotina</taxon>
        <taxon>Agaricomycetes</taxon>
        <taxon>Agaricomycetidae</taxon>
        <taxon>Boletales</taxon>
        <taxon>Suillineae</taxon>
        <taxon>Suillaceae</taxon>
        <taxon>Suillus</taxon>
    </lineage>
</organism>
<dbReference type="OrthoDB" id="2673191at2759"/>
<evidence type="ECO:0000256" key="4">
    <source>
        <dbReference type="SAM" id="SignalP"/>
    </source>
</evidence>
<evidence type="ECO:0000256" key="3">
    <source>
        <dbReference type="ARBA" id="ARBA00022525"/>
    </source>
</evidence>
<protein>
    <recommendedName>
        <fullName evidence="5">Crinkler effector protein N-terminal domain-containing protein</fullName>
    </recommendedName>
</protein>
<sequence>MLHLPTQIPISQPCTLRKVRACWLLIPMLTLSISSTESVGILRNIIQNKLSYAVSKAEACSSYLWEVSLPLDNRLEDELNNFNPDWRPLLPPFLLSNVFDVPPQAEHLHIVIRLPLQCIVKLTQNKDS</sequence>
<dbReference type="EMBL" id="JABBWG010000019">
    <property type="protein sequence ID" value="KAG1815108.1"/>
    <property type="molecule type" value="Genomic_DNA"/>
</dbReference>
<dbReference type="GO" id="GO:0043657">
    <property type="term" value="C:host cell"/>
    <property type="evidence" value="ECO:0007669"/>
    <property type="project" value="UniProtKB-SubCell"/>
</dbReference>
<feature type="signal peptide" evidence="4">
    <location>
        <begin position="1"/>
        <end position="36"/>
    </location>
</feature>
<evidence type="ECO:0000256" key="1">
    <source>
        <dbReference type="ARBA" id="ARBA00004340"/>
    </source>
</evidence>